<proteinExistence type="predicted"/>
<organism evidence="2 3">
    <name type="scientific">Erwinia phage vB_EamP_Rexella</name>
    <dbReference type="NCBI Taxonomy" id="1852642"/>
    <lineage>
        <taxon>Viruses</taxon>
        <taxon>Duplodnaviria</taxon>
        <taxon>Heunggongvirae</taxon>
        <taxon>Uroviricota</taxon>
        <taxon>Caudoviricetes</taxon>
        <taxon>Schitoviridae</taxon>
        <taxon>Erskinevirinae</taxon>
        <taxon>Johnsonvirus</taxon>
        <taxon>Johnsonvirus frozen</taxon>
    </lineage>
</organism>
<evidence type="ECO:0000313" key="3">
    <source>
        <dbReference type="Proteomes" id="UP000229077"/>
    </source>
</evidence>
<evidence type="ECO:0000313" key="2">
    <source>
        <dbReference type="EMBL" id="ANJ65293.1"/>
    </source>
</evidence>
<dbReference type="Proteomes" id="UP000229077">
    <property type="component" value="Segment"/>
</dbReference>
<reference evidence="2 3" key="1">
    <citation type="submission" date="2017-06" db="EMBL/GenBank/DDBJ databases">
        <authorList>
            <person name="Kim H.J."/>
            <person name="Triplett B.A."/>
        </authorList>
    </citation>
    <scope>NUCLEOTIDE SEQUENCE [LARGE SCALE GENOMIC DNA]</scope>
</reference>
<feature type="region of interest" description="Disordered" evidence="1">
    <location>
        <begin position="99"/>
        <end position="157"/>
    </location>
</feature>
<accession>A0A191ZD32</accession>
<name>A0A191ZD32_9CAUD</name>
<protein>
    <submittedName>
        <fullName evidence="2">Uncharacterized protein</fullName>
    </submittedName>
</protein>
<gene>
    <name evidence="2" type="ORF">REXELLA_65</name>
</gene>
<dbReference type="EMBL" id="KX098390">
    <property type="protein sequence ID" value="ANJ65293.1"/>
    <property type="molecule type" value="Genomic_DNA"/>
</dbReference>
<sequence>MQVTLTQAEIEQALKNFINDQINIKEGMEINIDIRATRGADGTTAVIDIVPAGSSTQVAAAPVKAVKAETKPVAKEEAPKPEVKAEKAATVVADAKAEDTQDVAQTNTGAVAGSANVAGEETAQAAEPVQETKAEVAQEAAPRQSLFSGLKKPTPNE</sequence>
<evidence type="ECO:0000256" key="1">
    <source>
        <dbReference type="SAM" id="MobiDB-lite"/>
    </source>
</evidence>